<keyword evidence="1" id="KW-0808">Transferase</keyword>
<dbReference type="InParanoid" id="A0A543B434"/>
<evidence type="ECO:0000256" key="1">
    <source>
        <dbReference type="ARBA" id="ARBA00022679"/>
    </source>
</evidence>
<evidence type="ECO:0000259" key="3">
    <source>
        <dbReference type="PROSITE" id="PS51186"/>
    </source>
</evidence>
<keyword evidence="4" id="KW-0689">Ribosomal protein</keyword>
<dbReference type="GO" id="GO:0016747">
    <property type="term" value="F:acyltransferase activity, transferring groups other than amino-acyl groups"/>
    <property type="evidence" value="ECO:0007669"/>
    <property type="project" value="InterPro"/>
</dbReference>
<proteinExistence type="predicted"/>
<dbReference type="InterPro" id="IPR016181">
    <property type="entry name" value="Acyl_CoA_acyltransferase"/>
</dbReference>
<keyword evidence="2" id="KW-0012">Acyltransferase</keyword>
<dbReference type="AlphaFoldDB" id="A0A543B434"/>
<reference evidence="4 5" key="1">
    <citation type="submission" date="2019-06" db="EMBL/GenBank/DDBJ databases">
        <title>Sequencing the genomes of 1000 actinobacteria strains.</title>
        <authorList>
            <person name="Klenk H.-P."/>
        </authorList>
    </citation>
    <scope>NUCLEOTIDE SEQUENCE [LARGE SCALE GENOMIC DNA]</scope>
    <source>
        <strain evidence="4 5">DSM 45928</strain>
    </source>
</reference>
<dbReference type="SUPFAM" id="SSF55729">
    <property type="entry name" value="Acyl-CoA N-acyltransferases (Nat)"/>
    <property type="match status" value="1"/>
</dbReference>
<dbReference type="EMBL" id="VFOW01000001">
    <property type="protein sequence ID" value="TQL79594.1"/>
    <property type="molecule type" value="Genomic_DNA"/>
</dbReference>
<evidence type="ECO:0000313" key="5">
    <source>
        <dbReference type="Proteomes" id="UP000317043"/>
    </source>
</evidence>
<feature type="domain" description="N-acetyltransferase" evidence="3">
    <location>
        <begin position="11"/>
        <end position="167"/>
    </location>
</feature>
<dbReference type="PANTHER" id="PTHR43877">
    <property type="entry name" value="AMINOALKYLPHOSPHONATE N-ACETYLTRANSFERASE-RELATED-RELATED"/>
    <property type="match status" value="1"/>
</dbReference>
<evidence type="ECO:0000313" key="4">
    <source>
        <dbReference type="EMBL" id="TQL79594.1"/>
    </source>
</evidence>
<dbReference type="PROSITE" id="PS51186">
    <property type="entry name" value="GNAT"/>
    <property type="match status" value="1"/>
</dbReference>
<accession>A0A543B434</accession>
<dbReference type="GO" id="GO:0005840">
    <property type="term" value="C:ribosome"/>
    <property type="evidence" value="ECO:0007669"/>
    <property type="project" value="UniProtKB-KW"/>
</dbReference>
<dbReference type="RefSeq" id="WP_170183474.1">
    <property type="nucleotide sequence ID" value="NZ_JBHTGS010000002.1"/>
</dbReference>
<comment type="caution">
    <text evidence="4">The sequence shown here is derived from an EMBL/GenBank/DDBJ whole genome shotgun (WGS) entry which is preliminary data.</text>
</comment>
<sequence>MTSESPATVTVTVRRATIEDDAGLREIDRTAWTPESGFPSLAARERDRFFFDEAHQPDSFWVAQYADRLVGFAQLVPVTPIAEAAHVLLLQGLAVSPTARGIGVAGRMIDHLLAEVRRRGGRKLMLYVFATNTAAIRLYERCGFVIEARLRDQFRIGDGYVDSITMARHLADD</sequence>
<name>A0A543B434_9ACTN</name>
<keyword evidence="5" id="KW-1185">Reference proteome</keyword>
<gene>
    <name evidence="4" type="ORF">FB566_5204</name>
</gene>
<dbReference type="InterPro" id="IPR000182">
    <property type="entry name" value="GNAT_dom"/>
</dbReference>
<evidence type="ECO:0000256" key="2">
    <source>
        <dbReference type="ARBA" id="ARBA00023315"/>
    </source>
</evidence>
<dbReference type="Pfam" id="PF00583">
    <property type="entry name" value="Acetyltransf_1"/>
    <property type="match status" value="1"/>
</dbReference>
<dbReference type="Gene3D" id="3.40.630.30">
    <property type="match status" value="1"/>
</dbReference>
<dbReference type="Proteomes" id="UP000317043">
    <property type="component" value="Unassembled WGS sequence"/>
</dbReference>
<keyword evidence="4" id="KW-0687">Ribonucleoprotein</keyword>
<organism evidence="4 5">
    <name type="scientific">Stackebrandtia endophytica</name>
    <dbReference type="NCBI Taxonomy" id="1496996"/>
    <lineage>
        <taxon>Bacteria</taxon>
        <taxon>Bacillati</taxon>
        <taxon>Actinomycetota</taxon>
        <taxon>Actinomycetes</taxon>
        <taxon>Glycomycetales</taxon>
        <taxon>Glycomycetaceae</taxon>
        <taxon>Stackebrandtia</taxon>
    </lineage>
</organism>
<protein>
    <submittedName>
        <fullName evidence="4">Ribosomal protein S18 acetylase RimI-like enzyme</fullName>
    </submittedName>
</protein>
<dbReference type="CDD" id="cd04301">
    <property type="entry name" value="NAT_SF"/>
    <property type="match status" value="1"/>
</dbReference>
<dbReference type="InterPro" id="IPR050832">
    <property type="entry name" value="Bact_Acetyltransf"/>
</dbReference>